<evidence type="ECO:0000313" key="1">
    <source>
        <dbReference type="EMBL" id="KAJ7379885.1"/>
    </source>
</evidence>
<evidence type="ECO:0000313" key="2">
    <source>
        <dbReference type="Proteomes" id="UP001163046"/>
    </source>
</evidence>
<protein>
    <submittedName>
        <fullName evidence="1">Uncharacterized protein</fullName>
    </submittedName>
</protein>
<gene>
    <name evidence="1" type="ORF">OS493_012643</name>
</gene>
<name>A0A9W9ZEL8_9CNID</name>
<dbReference type="Proteomes" id="UP001163046">
    <property type="component" value="Unassembled WGS sequence"/>
</dbReference>
<keyword evidence="2" id="KW-1185">Reference proteome</keyword>
<proteinExistence type="predicted"/>
<reference evidence="1" key="1">
    <citation type="submission" date="2023-01" db="EMBL/GenBank/DDBJ databases">
        <title>Genome assembly of the deep-sea coral Lophelia pertusa.</title>
        <authorList>
            <person name="Herrera S."/>
            <person name="Cordes E."/>
        </authorList>
    </citation>
    <scope>NUCLEOTIDE SEQUENCE</scope>
    <source>
        <strain evidence="1">USNM1676648</strain>
        <tissue evidence="1">Polyp</tissue>
    </source>
</reference>
<organism evidence="1 2">
    <name type="scientific">Desmophyllum pertusum</name>
    <dbReference type="NCBI Taxonomy" id="174260"/>
    <lineage>
        <taxon>Eukaryota</taxon>
        <taxon>Metazoa</taxon>
        <taxon>Cnidaria</taxon>
        <taxon>Anthozoa</taxon>
        <taxon>Hexacorallia</taxon>
        <taxon>Scleractinia</taxon>
        <taxon>Caryophylliina</taxon>
        <taxon>Caryophylliidae</taxon>
        <taxon>Desmophyllum</taxon>
    </lineage>
</organism>
<comment type="caution">
    <text evidence="1">The sequence shown here is derived from an EMBL/GenBank/DDBJ whole genome shotgun (WGS) entry which is preliminary data.</text>
</comment>
<dbReference type="EMBL" id="MU826355">
    <property type="protein sequence ID" value="KAJ7379885.1"/>
    <property type="molecule type" value="Genomic_DNA"/>
</dbReference>
<accession>A0A9W9ZEL8</accession>
<dbReference type="AlphaFoldDB" id="A0A9W9ZEL8"/>
<sequence>MTTFVANALSLLSEATNFMVSKYSANSTHDAKLAKNVSSGLLNSIGSLLRISSTDASVETKDVVRKESVSRIL</sequence>